<gene>
    <name evidence="1" type="ORF">g.44972</name>
</gene>
<name>A0A1B6JHM3_9HEMI</name>
<dbReference type="EMBL" id="GECU01008945">
    <property type="protein sequence ID" value="JAS98761.1"/>
    <property type="molecule type" value="Transcribed_RNA"/>
</dbReference>
<sequence length="105" mass="12219">MKAIETEVMTVLNIKEPQKEDETNCNIFINLDSSEANYNENSEDSTTRHNASKRENIYYNSKIANLIINPYSLYLPLWSGLLLQTYTENLCSQRMSNGPVENWFF</sequence>
<proteinExistence type="predicted"/>
<evidence type="ECO:0000313" key="1">
    <source>
        <dbReference type="EMBL" id="JAS98761.1"/>
    </source>
</evidence>
<accession>A0A1B6JHM3</accession>
<protein>
    <submittedName>
        <fullName evidence="1">Uncharacterized protein</fullName>
    </submittedName>
</protein>
<reference evidence="1" key="1">
    <citation type="submission" date="2015-11" db="EMBL/GenBank/DDBJ databases">
        <title>De novo transcriptome assembly of four potential Pierce s Disease insect vectors from Arizona vineyards.</title>
        <authorList>
            <person name="Tassone E.E."/>
        </authorList>
    </citation>
    <scope>NUCLEOTIDE SEQUENCE</scope>
</reference>
<dbReference type="AlphaFoldDB" id="A0A1B6JHM3"/>
<organism evidence="1">
    <name type="scientific">Homalodisca liturata</name>
    <dbReference type="NCBI Taxonomy" id="320908"/>
    <lineage>
        <taxon>Eukaryota</taxon>
        <taxon>Metazoa</taxon>
        <taxon>Ecdysozoa</taxon>
        <taxon>Arthropoda</taxon>
        <taxon>Hexapoda</taxon>
        <taxon>Insecta</taxon>
        <taxon>Pterygota</taxon>
        <taxon>Neoptera</taxon>
        <taxon>Paraneoptera</taxon>
        <taxon>Hemiptera</taxon>
        <taxon>Auchenorrhyncha</taxon>
        <taxon>Membracoidea</taxon>
        <taxon>Cicadellidae</taxon>
        <taxon>Cicadellinae</taxon>
        <taxon>Proconiini</taxon>
        <taxon>Homalodisca</taxon>
    </lineage>
</organism>